<dbReference type="EMBL" id="SUMF01000020">
    <property type="protein sequence ID" value="TJZ69747.1"/>
    <property type="molecule type" value="Genomic_DNA"/>
</dbReference>
<proteinExistence type="predicted"/>
<accession>A0A4U0PNM2</accession>
<reference evidence="2 3" key="1">
    <citation type="submission" date="2019-04" db="EMBL/GenBank/DDBJ databases">
        <title>Chitiniphilus eburnea sp. nov., a novel chitinolytic bacterium isolated from aquaculture sludge.</title>
        <authorList>
            <person name="Sheng M."/>
        </authorList>
    </citation>
    <scope>NUCLEOTIDE SEQUENCE [LARGE SCALE GENOMIC DNA]</scope>
    <source>
        <strain evidence="2 3">HX-2-15</strain>
    </source>
</reference>
<protein>
    <submittedName>
        <fullName evidence="2">Uncharacterized protein</fullName>
    </submittedName>
</protein>
<organism evidence="2 3">
    <name type="scientific">Chitiniphilus eburneus</name>
    <dbReference type="NCBI Taxonomy" id="2571148"/>
    <lineage>
        <taxon>Bacteria</taxon>
        <taxon>Pseudomonadati</taxon>
        <taxon>Pseudomonadota</taxon>
        <taxon>Betaproteobacteria</taxon>
        <taxon>Neisseriales</taxon>
        <taxon>Chitinibacteraceae</taxon>
        <taxon>Chitiniphilus</taxon>
    </lineage>
</organism>
<keyword evidence="3" id="KW-1185">Reference proteome</keyword>
<evidence type="ECO:0000313" key="3">
    <source>
        <dbReference type="Proteomes" id="UP000310016"/>
    </source>
</evidence>
<evidence type="ECO:0000313" key="2">
    <source>
        <dbReference type="EMBL" id="TJZ69747.1"/>
    </source>
</evidence>
<feature type="region of interest" description="Disordered" evidence="1">
    <location>
        <begin position="154"/>
        <end position="176"/>
    </location>
</feature>
<sequence>MDYKMTPKMGSSVLSPLSWKPGRDLFESPIDTPVRAKGYPLGFVNLDSSRDITRGVAQAYRGSRIIISGSSVTGESYETGKKFSSSSDIDVGVILPKGAPFPKGVDEHGFPIYGKGSYGRRVPTDVPAQVETQLQKEMGSTRRTGIRFFQYEPKRSFVERPHTPPPPPIFTPPTFAPPKFTLEDFPPLK</sequence>
<evidence type="ECO:0000256" key="1">
    <source>
        <dbReference type="SAM" id="MobiDB-lite"/>
    </source>
</evidence>
<dbReference type="Proteomes" id="UP000310016">
    <property type="component" value="Unassembled WGS sequence"/>
</dbReference>
<dbReference type="AlphaFoldDB" id="A0A4U0PNM2"/>
<feature type="compositionally biased region" description="Pro residues" evidence="1">
    <location>
        <begin position="163"/>
        <end position="176"/>
    </location>
</feature>
<name>A0A4U0PNM2_9NEIS</name>
<dbReference type="OrthoDB" id="9554516at2"/>
<gene>
    <name evidence="2" type="ORF">FAZ21_14610</name>
</gene>
<comment type="caution">
    <text evidence="2">The sequence shown here is derived from an EMBL/GenBank/DDBJ whole genome shotgun (WGS) entry which is preliminary data.</text>
</comment>
<dbReference type="RefSeq" id="WP_136774184.1">
    <property type="nucleotide sequence ID" value="NZ_SUMF01000020.1"/>
</dbReference>